<dbReference type="PANTHER" id="PTHR33121:SF70">
    <property type="entry name" value="SIGNALING PROTEIN YKOW"/>
    <property type="match status" value="1"/>
</dbReference>
<evidence type="ECO:0000313" key="4">
    <source>
        <dbReference type="EMBL" id="MBD5771317.1"/>
    </source>
</evidence>
<evidence type="ECO:0000256" key="2">
    <source>
        <dbReference type="SAM" id="Phobius"/>
    </source>
</evidence>
<feature type="domain" description="EAL" evidence="3">
    <location>
        <begin position="231"/>
        <end position="461"/>
    </location>
</feature>
<dbReference type="InterPro" id="IPR001633">
    <property type="entry name" value="EAL_dom"/>
</dbReference>
<dbReference type="CDD" id="cd01948">
    <property type="entry name" value="EAL"/>
    <property type="match status" value="1"/>
</dbReference>
<keyword evidence="2" id="KW-0812">Transmembrane</keyword>
<dbReference type="PANTHER" id="PTHR33121">
    <property type="entry name" value="CYCLIC DI-GMP PHOSPHODIESTERASE PDEF"/>
    <property type="match status" value="1"/>
</dbReference>
<feature type="transmembrane region" description="Helical" evidence="2">
    <location>
        <begin position="208"/>
        <end position="231"/>
    </location>
</feature>
<dbReference type="Gene3D" id="3.20.20.450">
    <property type="entry name" value="EAL domain"/>
    <property type="match status" value="1"/>
</dbReference>
<dbReference type="Proteomes" id="UP000604161">
    <property type="component" value="Unassembled WGS sequence"/>
</dbReference>
<evidence type="ECO:0000259" key="3">
    <source>
        <dbReference type="PROSITE" id="PS50883"/>
    </source>
</evidence>
<protein>
    <submittedName>
        <fullName evidence="4">EAL domain-containing protein</fullName>
    </submittedName>
</protein>
<keyword evidence="1" id="KW-0175">Coiled coil</keyword>
<dbReference type="EMBL" id="JACYFC010000003">
    <property type="protein sequence ID" value="MBD5771317.1"/>
    <property type="molecule type" value="Genomic_DNA"/>
</dbReference>
<keyword evidence="2" id="KW-0472">Membrane</keyword>
<name>A0ABR8P1X9_9GAMM</name>
<dbReference type="Pfam" id="PF00563">
    <property type="entry name" value="EAL"/>
    <property type="match status" value="1"/>
</dbReference>
<dbReference type="PROSITE" id="PS50883">
    <property type="entry name" value="EAL"/>
    <property type="match status" value="1"/>
</dbReference>
<dbReference type="InterPro" id="IPR035919">
    <property type="entry name" value="EAL_sf"/>
</dbReference>
<reference evidence="4 5" key="1">
    <citation type="submission" date="2020-09" db="EMBL/GenBank/DDBJ databases">
        <title>Marinomonas sp. nov., isolated from the cysticercosis algae of Qingdao, China.</title>
        <authorList>
            <person name="Sun X."/>
        </authorList>
    </citation>
    <scope>NUCLEOTIDE SEQUENCE [LARGE SCALE GENOMIC DNA]</scope>
    <source>
        <strain evidence="4 5">SM2066</strain>
    </source>
</reference>
<gene>
    <name evidence="4" type="ORF">IF202_09670</name>
</gene>
<keyword evidence="2" id="KW-1133">Transmembrane helix</keyword>
<proteinExistence type="predicted"/>
<organism evidence="4 5">
    <name type="scientific">Marinomonas colpomeniae</name>
    <dbReference type="NCBI Taxonomy" id="2774408"/>
    <lineage>
        <taxon>Bacteria</taxon>
        <taxon>Pseudomonadati</taxon>
        <taxon>Pseudomonadota</taxon>
        <taxon>Gammaproteobacteria</taxon>
        <taxon>Oceanospirillales</taxon>
        <taxon>Oceanospirillaceae</taxon>
        <taxon>Marinomonas</taxon>
    </lineage>
</organism>
<comment type="caution">
    <text evidence="4">The sequence shown here is derived from an EMBL/GenBank/DDBJ whole genome shotgun (WGS) entry which is preliminary data.</text>
</comment>
<dbReference type="SMART" id="SM00052">
    <property type="entry name" value="EAL"/>
    <property type="match status" value="1"/>
</dbReference>
<accession>A0ABR8P1X9</accession>
<sequence length="461" mass="54228">MFFRKMKVFIVSLLGAFLFSFLLGETESGRLSHQRSEQLIEQNNKQFFFIENVFASMTLILEQTSFLYDGKCSNALLNFMRKSIFNTDGAIEIGIIDRNGNAICTSWGKKNFSVKKPVSHEGFLLSGPHTSNFYGERISVIKKTTDDYEFNMLIKQSSVRNLLQNIQISSSPKSEGKLKPYENEIQSKFVSNIFYTYQSQEYIKASNLFYFSIFLLSFSLFYFIIIPYLVFSFNKASLKRKILTDVFFNVYQPIIDTEKNTIFSYEIFTRCKGQDNAINIIKDIKRYNLHVEHTLRQFEKLEEEKERFDCQNFQVNLSARHLTDDRMVTYLSKIAIVSRREIIIEITEDEDLFKHREKVKDSIRQLRNLEYRFALDDFGSGFSNFSYIFEFEFDFIKIDKSVLRFKNDAFFQSFVKIFNTLETPCIIEGVEDDADKLKLDKTEIQYHQGWLYGKPKKAPSE</sequence>
<evidence type="ECO:0000256" key="1">
    <source>
        <dbReference type="SAM" id="Coils"/>
    </source>
</evidence>
<keyword evidence="5" id="KW-1185">Reference proteome</keyword>
<feature type="coiled-coil region" evidence="1">
    <location>
        <begin position="284"/>
        <end position="311"/>
    </location>
</feature>
<dbReference type="InterPro" id="IPR050706">
    <property type="entry name" value="Cyclic-di-GMP_PDE-like"/>
</dbReference>
<evidence type="ECO:0000313" key="5">
    <source>
        <dbReference type="Proteomes" id="UP000604161"/>
    </source>
</evidence>
<dbReference type="SUPFAM" id="SSF141868">
    <property type="entry name" value="EAL domain-like"/>
    <property type="match status" value="1"/>
</dbReference>